<protein>
    <submittedName>
        <fullName evidence="1">Uncharacterized protein</fullName>
    </submittedName>
</protein>
<accession>A0ACB7GIP1</accession>
<sequence length="182" mass="20378">MNPKIFSDFGLARIFKGDKNQEKTNRIVGTLGYMSPEYVVFGKFSTKSDVFSFGVILFEIITGKKSNGFCQGDSSLSLIGHIWQSWKAERPLEIIDSSLKDSYPPHEVLRCIQIGLLCVQEDALDRPTMSAVVVMLNSEITLPSPKQPAFVFKNSRNNSYSLIDEEQFGSVNELTISDIVSR</sequence>
<name>A0ACB7GIP1_MANES</name>
<comment type="caution">
    <text evidence="1">The sequence shown here is derived from an EMBL/GenBank/DDBJ whole genome shotgun (WGS) entry which is preliminary data.</text>
</comment>
<evidence type="ECO:0000313" key="2">
    <source>
        <dbReference type="Proteomes" id="UP000091857"/>
    </source>
</evidence>
<dbReference type="EMBL" id="CM004400">
    <property type="protein sequence ID" value="KAG8639744.1"/>
    <property type="molecule type" value="Genomic_DNA"/>
</dbReference>
<evidence type="ECO:0000313" key="1">
    <source>
        <dbReference type="EMBL" id="KAG8639744.1"/>
    </source>
</evidence>
<gene>
    <name evidence="1" type="ORF">MANES_14G165618v8</name>
</gene>
<organism evidence="1 2">
    <name type="scientific">Manihot esculenta</name>
    <name type="common">Cassava</name>
    <name type="synonym">Jatropha manihot</name>
    <dbReference type="NCBI Taxonomy" id="3983"/>
    <lineage>
        <taxon>Eukaryota</taxon>
        <taxon>Viridiplantae</taxon>
        <taxon>Streptophyta</taxon>
        <taxon>Embryophyta</taxon>
        <taxon>Tracheophyta</taxon>
        <taxon>Spermatophyta</taxon>
        <taxon>Magnoliopsida</taxon>
        <taxon>eudicotyledons</taxon>
        <taxon>Gunneridae</taxon>
        <taxon>Pentapetalae</taxon>
        <taxon>rosids</taxon>
        <taxon>fabids</taxon>
        <taxon>Malpighiales</taxon>
        <taxon>Euphorbiaceae</taxon>
        <taxon>Crotonoideae</taxon>
        <taxon>Manihoteae</taxon>
        <taxon>Manihot</taxon>
    </lineage>
</organism>
<proteinExistence type="predicted"/>
<keyword evidence="2" id="KW-1185">Reference proteome</keyword>
<reference evidence="2" key="1">
    <citation type="journal article" date="2016" name="Nat. Biotechnol.">
        <title>Sequencing wild and cultivated cassava and related species reveals extensive interspecific hybridization and genetic diversity.</title>
        <authorList>
            <person name="Bredeson J.V."/>
            <person name="Lyons J.B."/>
            <person name="Prochnik S.E."/>
            <person name="Wu G.A."/>
            <person name="Ha C.M."/>
            <person name="Edsinger-Gonzales E."/>
            <person name="Grimwood J."/>
            <person name="Schmutz J."/>
            <person name="Rabbi I.Y."/>
            <person name="Egesi C."/>
            <person name="Nauluvula P."/>
            <person name="Lebot V."/>
            <person name="Ndunguru J."/>
            <person name="Mkamilo G."/>
            <person name="Bart R.S."/>
            <person name="Setter T.L."/>
            <person name="Gleadow R.M."/>
            <person name="Kulakow P."/>
            <person name="Ferguson M.E."/>
            <person name="Rounsley S."/>
            <person name="Rokhsar D.S."/>
        </authorList>
    </citation>
    <scope>NUCLEOTIDE SEQUENCE [LARGE SCALE GENOMIC DNA]</scope>
    <source>
        <strain evidence="2">cv. AM560-2</strain>
    </source>
</reference>
<dbReference type="Proteomes" id="UP000091857">
    <property type="component" value="Chromosome 14"/>
</dbReference>